<name>A0A4V2F2Z7_9BURK</name>
<proteinExistence type="predicted"/>
<protein>
    <submittedName>
        <fullName evidence="1">Uncharacterized protein</fullName>
    </submittedName>
</protein>
<dbReference type="EMBL" id="SGXC01000002">
    <property type="protein sequence ID" value="RZS80634.1"/>
    <property type="molecule type" value="Genomic_DNA"/>
</dbReference>
<organism evidence="1 2">
    <name type="scientific">Pigmentiphaga kullae</name>
    <dbReference type="NCBI Taxonomy" id="151784"/>
    <lineage>
        <taxon>Bacteria</taxon>
        <taxon>Pseudomonadati</taxon>
        <taxon>Pseudomonadota</taxon>
        <taxon>Betaproteobacteria</taxon>
        <taxon>Burkholderiales</taxon>
        <taxon>Alcaligenaceae</taxon>
        <taxon>Pigmentiphaga</taxon>
    </lineage>
</organism>
<accession>A0A4V2F2Z7</accession>
<evidence type="ECO:0000313" key="2">
    <source>
        <dbReference type="Proteomes" id="UP000292445"/>
    </source>
</evidence>
<sequence>MTCTKCTPSTYDLTCVDCGVRLVLSASSSRDKKTARRQQEAHLAHIAHVAGEDVRAAVLAKLKVAA</sequence>
<dbReference type="RefSeq" id="WP_130358275.1">
    <property type="nucleotide sequence ID" value="NZ_SGXC01000002.1"/>
</dbReference>
<dbReference type="Proteomes" id="UP000292445">
    <property type="component" value="Unassembled WGS sequence"/>
</dbReference>
<reference evidence="1 2" key="1">
    <citation type="submission" date="2019-02" db="EMBL/GenBank/DDBJ databases">
        <title>Genomic Encyclopedia of Type Strains, Phase IV (KMG-IV): sequencing the most valuable type-strain genomes for metagenomic binning, comparative biology and taxonomic classification.</title>
        <authorList>
            <person name="Goeker M."/>
        </authorList>
    </citation>
    <scope>NUCLEOTIDE SEQUENCE [LARGE SCALE GENOMIC DNA]</scope>
    <source>
        <strain evidence="1 2">K24</strain>
    </source>
</reference>
<comment type="caution">
    <text evidence="1">The sequence shown here is derived from an EMBL/GenBank/DDBJ whole genome shotgun (WGS) entry which is preliminary data.</text>
</comment>
<gene>
    <name evidence="1" type="ORF">EV675_3246</name>
</gene>
<evidence type="ECO:0000313" key="1">
    <source>
        <dbReference type="EMBL" id="RZS80634.1"/>
    </source>
</evidence>
<keyword evidence="2" id="KW-1185">Reference proteome</keyword>
<dbReference type="AlphaFoldDB" id="A0A4V2F2Z7"/>